<dbReference type="InterPro" id="IPR026505">
    <property type="entry name" value="Solute_c_fam_35_mem_F3/F4"/>
</dbReference>
<feature type="transmembrane region" description="Helical" evidence="1">
    <location>
        <begin position="179"/>
        <end position="199"/>
    </location>
</feature>
<dbReference type="PANTHER" id="PTHR19346">
    <property type="entry name" value="SUGAR PHOSPHATE TRANSPORTER DOMAIN-CONTAINING PROTEIN"/>
    <property type="match status" value="1"/>
</dbReference>
<feature type="transmembrane region" description="Helical" evidence="1">
    <location>
        <begin position="110"/>
        <end position="139"/>
    </location>
</feature>
<comment type="caution">
    <text evidence="2">The sequence shown here is derived from an EMBL/GenBank/DDBJ whole genome shotgun (WGS) entry which is preliminary data.</text>
</comment>
<organism evidence="2 3">
    <name type="scientific">Pocillopora damicornis</name>
    <name type="common">Cauliflower coral</name>
    <name type="synonym">Millepora damicornis</name>
    <dbReference type="NCBI Taxonomy" id="46731"/>
    <lineage>
        <taxon>Eukaryota</taxon>
        <taxon>Metazoa</taxon>
        <taxon>Cnidaria</taxon>
        <taxon>Anthozoa</taxon>
        <taxon>Hexacorallia</taxon>
        <taxon>Scleractinia</taxon>
        <taxon>Astrocoeniina</taxon>
        <taxon>Pocilloporidae</taxon>
        <taxon>Pocillopora</taxon>
    </lineage>
</organism>
<keyword evidence="3" id="KW-1185">Reference proteome</keyword>
<dbReference type="PANTHER" id="PTHR19346:SF4">
    <property type="entry name" value="SUGAR PHOSPHATE TRANSPORTER DOMAIN-CONTAINING PROTEIN"/>
    <property type="match status" value="1"/>
</dbReference>
<reference evidence="2 3" key="1">
    <citation type="journal article" date="2018" name="Sci. Rep.">
        <title>Comparative analysis of the Pocillopora damicornis genome highlights role of immune system in coral evolution.</title>
        <authorList>
            <person name="Cunning R."/>
            <person name="Bay R.A."/>
            <person name="Gillette P."/>
            <person name="Baker A.C."/>
            <person name="Traylor-Knowles N."/>
        </authorList>
    </citation>
    <scope>NUCLEOTIDE SEQUENCE [LARGE SCALE GENOMIC DNA]</scope>
    <source>
        <strain evidence="2">RSMAS</strain>
        <tissue evidence="2">Whole animal</tissue>
    </source>
</reference>
<evidence type="ECO:0000313" key="2">
    <source>
        <dbReference type="EMBL" id="RMX43127.1"/>
    </source>
</evidence>
<evidence type="ECO:0000313" key="3">
    <source>
        <dbReference type="Proteomes" id="UP000275408"/>
    </source>
</evidence>
<keyword evidence="1" id="KW-1133">Transmembrane helix</keyword>
<accession>A0A3M6TNY9</accession>
<gene>
    <name evidence="2" type="ORF">pdam_00006854</name>
</gene>
<dbReference type="Proteomes" id="UP000275408">
    <property type="component" value="Unassembled WGS sequence"/>
</dbReference>
<dbReference type="EMBL" id="RCHS01003243">
    <property type="protein sequence ID" value="RMX43127.1"/>
    <property type="molecule type" value="Genomic_DNA"/>
</dbReference>
<evidence type="ECO:0000256" key="1">
    <source>
        <dbReference type="SAM" id="Phobius"/>
    </source>
</evidence>
<dbReference type="AlphaFoldDB" id="A0A3M6TNY9"/>
<dbReference type="OrthoDB" id="10062838at2759"/>
<keyword evidence="1" id="KW-0812">Transmembrane</keyword>
<feature type="transmembrane region" description="Helical" evidence="1">
    <location>
        <begin position="73"/>
        <end position="90"/>
    </location>
</feature>
<name>A0A3M6TNY9_POCDA</name>
<feature type="transmembrane region" description="Helical" evidence="1">
    <location>
        <begin position="151"/>
        <end position="173"/>
    </location>
</feature>
<sequence length="206" mass="22186">MFSTNLSQSAASNTGFFGVKTESKPGVFGSVPSQTVTGVFPSESQVQKGNGSSSSMGGFLGDLLQSFDFNLRFFFFVLFSTGGIMLMGYADGFKGVNAVGVFFKRTVGDAALGPVSLILSCLGPLTTFLLWSLLVIFQFTEYKHVTWSDLLWEYLCGTGALALVFHFLMIFGVASISPLFISLGAVISIPLNSLIDYVFRDSEFGC</sequence>
<keyword evidence="1" id="KW-0472">Membrane</keyword>
<protein>
    <submittedName>
        <fullName evidence="2">Uncharacterized protein</fullName>
    </submittedName>
</protein>
<proteinExistence type="predicted"/>